<keyword evidence="3" id="KW-0677">Repeat</keyword>
<proteinExistence type="inferred from homology"/>
<dbReference type="AlphaFoldDB" id="A0A317XLU4"/>
<keyword evidence="6" id="KW-0539">Nucleus</keyword>
<evidence type="ECO:0000256" key="4">
    <source>
        <dbReference type="ARBA" id="ARBA00023015"/>
    </source>
</evidence>
<reference evidence="9 10" key="1">
    <citation type="journal article" date="2018" name="Mol. Biol. Evol.">
        <title>Broad Genomic Sampling Reveals a Smut Pathogenic Ancestry of the Fungal Clade Ustilaginomycotina.</title>
        <authorList>
            <person name="Kijpornyongpan T."/>
            <person name="Mondo S.J."/>
            <person name="Barry K."/>
            <person name="Sandor L."/>
            <person name="Lee J."/>
            <person name="Lipzen A."/>
            <person name="Pangilinan J."/>
            <person name="LaButti K."/>
            <person name="Hainaut M."/>
            <person name="Henrissat B."/>
            <person name="Grigoriev I.V."/>
            <person name="Spatafora J.W."/>
            <person name="Aime M.C."/>
        </authorList>
    </citation>
    <scope>NUCLEOTIDE SEQUENCE [LARGE SCALE GENOMIC DNA]</scope>
    <source>
        <strain evidence="9 10">MCA 3645</strain>
    </source>
</reference>
<dbReference type="Gene3D" id="1.10.3970.10">
    <property type="entry name" value="BSD domain"/>
    <property type="match status" value="1"/>
</dbReference>
<evidence type="ECO:0000256" key="7">
    <source>
        <dbReference type="SAM" id="MobiDB-lite"/>
    </source>
</evidence>
<dbReference type="InterPro" id="IPR013876">
    <property type="entry name" value="TFIIH_BTF_p62_N"/>
</dbReference>
<dbReference type="GO" id="GO:0006351">
    <property type="term" value="P:DNA-templated transcription"/>
    <property type="evidence" value="ECO:0007669"/>
    <property type="project" value="InterPro"/>
</dbReference>
<gene>
    <name evidence="9" type="ORF">BCV70DRAFT_200854</name>
</gene>
<feature type="domain" description="BSD" evidence="8">
    <location>
        <begin position="200"/>
        <end position="233"/>
    </location>
</feature>
<feature type="region of interest" description="Disordered" evidence="7">
    <location>
        <begin position="115"/>
        <end position="182"/>
    </location>
</feature>
<dbReference type="PANTHER" id="PTHR12856">
    <property type="entry name" value="TRANSCRIPTION INITIATION FACTOR IIH-RELATED"/>
    <property type="match status" value="1"/>
</dbReference>
<dbReference type="InterPro" id="IPR011993">
    <property type="entry name" value="PH-like_dom_sf"/>
</dbReference>
<dbReference type="InterPro" id="IPR027079">
    <property type="entry name" value="Tfb1/GTF2H1"/>
</dbReference>
<dbReference type="PROSITE" id="PS50858">
    <property type="entry name" value="BSD"/>
    <property type="match status" value="2"/>
</dbReference>
<feature type="region of interest" description="Disordered" evidence="7">
    <location>
        <begin position="645"/>
        <end position="667"/>
    </location>
</feature>
<feature type="compositionally biased region" description="Low complexity" evidence="7">
    <location>
        <begin position="523"/>
        <end position="541"/>
    </location>
</feature>
<accession>A0A317XLU4</accession>
<feature type="compositionally biased region" description="Polar residues" evidence="7">
    <location>
        <begin position="159"/>
        <end position="182"/>
    </location>
</feature>
<evidence type="ECO:0000256" key="6">
    <source>
        <dbReference type="ARBA" id="ARBA00023242"/>
    </source>
</evidence>
<dbReference type="Gene3D" id="6.10.140.1200">
    <property type="match status" value="1"/>
</dbReference>
<feature type="region of interest" description="Disordered" evidence="7">
    <location>
        <begin position="406"/>
        <end position="482"/>
    </location>
</feature>
<dbReference type="SUPFAM" id="SSF50729">
    <property type="entry name" value="PH domain-like"/>
    <property type="match status" value="1"/>
</dbReference>
<dbReference type="SUPFAM" id="SSF140383">
    <property type="entry name" value="BSD domain-like"/>
    <property type="match status" value="2"/>
</dbReference>
<dbReference type="SMART" id="SM00751">
    <property type="entry name" value="BSD"/>
    <property type="match status" value="2"/>
</dbReference>
<protein>
    <recommendedName>
        <fullName evidence="8">BSD domain-containing protein</fullName>
    </recommendedName>
</protein>
<dbReference type="InParanoid" id="A0A317XLU4"/>
<dbReference type="InterPro" id="IPR005607">
    <property type="entry name" value="BSD_dom"/>
</dbReference>
<evidence type="ECO:0000259" key="8">
    <source>
        <dbReference type="PROSITE" id="PS50858"/>
    </source>
</evidence>
<evidence type="ECO:0000256" key="2">
    <source>
        <dbReference type="ARBA" id="ARBA00009448"/>
    </source>
</evidence>
<keyword evidence="5" id="KW-0804">Transcription</keyword>
<dbReference type="OrthoDB" id="360521at2759"/>
<organism evidence="9 10">
    <name type="scientific">Testicularia cyperi</name>
    <dbReference type="NCBI Taxonomy" id="1882483"/>
    <lineage>
        <taxon>Eukaryota</taxon>
        <taxon>Fungi</taxon>
        <taxon>Dikarya</taxon>
        <taxon>Basidiomycota</taxon>
        <taxon>Ustilaginomycotina</taxon>
        <taxon>Ustilaginomycetes</taxon>
        <taxon>Ustilaginales</taxon>
        <taxon>Anthracoideaceae</taxon>
        <taxon>Testicularia</taxon>
    </lineage>
</organism>
<feature type="region of interest" description="Disordered" evidence="7">
    <location>
        <begin position="519"/>
        <end position="550"/>
    </location>
</feature>
<feature type="compositionally biased region" description="Acidic residues" evidence="7">
    <location>
        <begin position="469"/>
        <end position="482"/>
    </location>
</feature>
<keyword evidence="4" id="KW-0805">Transcription regulation</keyword>
<dbReference type="InterPro" id="IPR035925">
    <property type="entry name" value="BSD_dom_sf"/>
</dbReference>
<comment type="similarity">
    <text evidence="2">Belongs to the TFB1 family.</text>
</comment>
<dbReference type="Pfam" id="PF03909">
    <property type="entry name" value="BSD"/>
    <property type="match status" value="1"/>
</dbReference>
<dbReference type="GO" id="GO:0000439">
    <property type="term" value="C:transcription factor TFIIH core complex"/>
    <property type="evidence" value="ECO:0007669"/>
    <property type="project" value="InterPro"/>
</dbReference>
<evidence type="ECO:0000256" key="1">
    <source>
        <dbReference type="ARBA" id="ARBA00004123"/>
    </source>
</evidence>
<dbReference type="Gene3D" id="2.30.29.30">
    <property type="entry name" value="Pleckstrin-homology domain (PH domain)/Phosphotyrosine-binding domain (PTB)"/>
    <property type="match status" value="1"/>
</dbReference>
<dbReference type="GO" id="GO:0006289">
    <property type="term" value="P:nucleotide-excision repair"/>
    <property type="evidence" value="ECO:0007669"/>
    <property type="project" value="InterPro"/>
</dbReference>
<comment type="subcellular location">
    <subcellularLocation>
        <location evidence="1">Nucleus</location>
    </subcellularLocation>
</comment>
<evidence type="ECO:0000313" key="10">
    <source>
        <dbReference type="Proteomes" id="UP000246740"/>
    </source>
</evidence>
<dbReference type="Proteomes" id="UP000246740">
    <property type="component" value="Unassembled WGS sequence"/>
</dbReference>
<feature type="compositionally biased region" description="Low complexity" evidence="7">
    <location>
        <begin position="117"/>
        <end position="158"/>
    </location>
</feature>
<feature type="domain" description="BSD" evidence="8">
    <location>
        <begin position="267"/>
        <end position="319"/>
    </location>
</feature>
<dbReference type="STRING" id="1882483.A0A317XLU4"/>
<dbReference type="Pfam" id="PF08567">
    <property type="entry name" value="PH_TFIIH"/>
    <property type="match status" value="1"/>
</dbReference>
<dbReference type="EMBL" id="KZ819195">
    <property type="protein sequence ID" value="PWY99276.1"/>
    <property type="molecule type" value="Genomic_DNA"/>
</dbReference>
<sequence length="738" mass="79414">MASSSSSYMHAAVAFSKVPGTLSLHSNEVVRWTPSSTSAGVAGFDVRFTDIAGLQTSKAGAAQIALMLVLANGVQIAGKPKVLLVFNAAQDVALDDREKFKTELAAAVGRNRAAIDSGTPAPASPGPTAAAAPIASPSSPAVRAATPDTRPTTPTPGASKTTSGPLSSALASRTASPSIAASVNSIKRAAATERPSKTDIELRISVIKSNPQLRALHKDIVASGQMSDAEFWSHPQRQRLIRAERTRLEQRAGRNARLADPKPTPNEAGELKLSITPELIRDLFEQFPVVARAYEENVPSKLDEGAFWTRYFQSKLYHRLRTSARSAASEHIVQDDDVFDRYLEEEDNQLEPRKTYNPHDRLLDLQATEEDHGETGNGKDWTMRAGAERRTLPLMRRFNDHSQSLLDSALGDQQDQDRRKRRRIVGGVGEEYPSASGGGGGGGPTLPVSVVDGRSGNPPLTGATRDATDDNDNDNNQDEADDAVDWIKNHYYREIVIDDLQEKQKSDKVRLNMANLESYLNPGSHSQDHASASSSSGASSARTGGLPADPMPQTMTDYVKLVQGFTRGVLGTRIELGSFDVSKTAAEKSMAGMLANLSTRTKVSGSASFKSLPEGLQKGLVTLQASTTEFLRQFWNSIAPAPASALEEADSSRDVGSGDNSQHPGKERLFIQQRRTTAVKMATNLAKTRSKVDALLETHATHLDQDMEESVEILLSPTMQAVEKALGIAKASQIFASS</sequence>
<evidence type="ECO:0000256" key="3">
    <source>
        <dbReference type="ARBA" id="ARBA00022737"/>
    </source>
</evidence>
<keyword evidence="10" id="KW-1185">Reference proteome</keyword>
<name>A0A317XLU4_9BASI</name>
<evidence type="ECO:0000313" key="9">
    <source>
        <dbReference type="EMBL" id="PWY99276.1"/>
    </source>
</evidence>
<dbReference type="CDD" id="cd13229">
    <property type="entry name" value="PH_TFIIH"/>
    <property type="match status" value="1"/>
</dbReference>
<evidence type="ECO:0000256" key="5">
    <source>
        <dbReference type="ARBA" id="ARBA00023163"/>
    </source>
</evidence>